<organism evidence="2 3">
    <name type="scientific">Ilex paraguariensis</name>
    <name type="common">yerba mate</name>
    <dbReference type="NCBI Taxonomy" id="185542"/>
    <lineage>
        <taxon>Eukaryota</taxon>
        <taxon>Viridiplantae</taxon>
        <taxon>Streptophyta</taxon>
        <taxon>Embryophyta</taxon>
        <taxon>Tracheophyta</taxon>
        <taxon>Spermatophyta</taxon>
        <taxon>Magnoliopsida</taxon>
        <taxon>eudicotyledons</taxon>
        <taxon>Gunneridae</taxon>
        <taxon>Pentapetalae</taxon>
        <taxon>asterids</taxon>
        <taxon>campanulids</taxon>
        <taxon>Aquifoliales</taxon>
        <taxon>Aquifoliaceae</taxon>
        <taxon>Ilex</taxon>
    </lineage>
</organism>
<keyword evidence="1" id="KW-0812">Transmembrane</keyword>
<reference evidence="2 3" key="1">
    <citation type="submission" date="2024-02" db="EMBL/GenBank/DDBJ databases">
        <authorList>
            <person name="Vignale AGUSTIN F."/>
            <person name="Sosa J E."/>
            <person name="Modenutti C."/>
        </authorList>
    </citation>
    <scope>NUCLEOTIDE SEQUENCE [LARGE SCALE GENOMIC DNA]</scope>
</reference>
<evidence type="ECO:0000256" key="1">
    <source>
        <dbReference type="SAM" id="Phobius"/>
    </source>
</evidence>
<name>A0ABC8TME0_9AQUA</name>
<keyword evidence="3" id="KW-1185">Reference proteome</keyword>
<protein>
    <submittedName>
        <fullName evidence="2">Uncharacterized protein</fullName>
    </submittedName>
</protein>
<feature type="transmembrane region" description="Helical" evidence="1">
    <location>
        <begin position="89"/>
        <end position="108"/>
    </location>
</feature>
<proteinExistence type="predicted"/>
<gene>
    <name evidence="2" type="ORF">ILEXP_LOCUS37900</name>
</gene>
<dbReference type="EMBL" id="CAUOFW020005080">
    <property type="protein sequence ID" value="CAK9168508.1"/>
    <property type="molecule type" value="Genomic_DNA"/>
</dbReference>
<keyword evidence="1" id="KW-1133">Transmembrane helix</keyword>
<accession>A0ABC8TME0</accession>
<evidence type="ECO:0000313" key="2">
    <source>
        <dbReference type="EMBL" id="CAK9168508.1"/>
    </source>
</evidence>
<sequence length="166" mass="18374">MDVFIASTEDQGTGLTQICGSIGELNRGVLGKVGVAWYECIMVLGKLDVQSVIELLKQVLFPTLSFHFDWLSAHQVFNCNILVGRPESFSNAIVICILTLVLACILSFRTDVIYTACTCLCVWSSSFRKKNVGRTSHQQWKLFECSMPVGVGRLECCFNSHALSKA</sequence>
<comment type="caution">
    <text evidence="2">The sequence shown here is derived from an EMBL/GenBank/DDBJ whole genome shotgun (WGS) entry which is preliminary data.</text>
</comment>
<dbReference type="AlphaFoldDB" id="A0ABC8TME0"/>
<dbReference type="Proteomes" id="UP001642360">
    <property type="component" value="Unassembled WGS sequence"/>
</dbReference>
<keyword evidence="1" id="KW-0472">Membrane</keyword>
<evidence type="ECO:0000313" key="3">
    <source>
        <dbReference type="Proteomes" id="UP001642360"/>
    </source>
</evidence>